<evidence type="ECO:0000256" key="6">
    <source>
        <dbReference type="ARBA" id="ARBA00022737"/>
    </source>
</evidence>
<organism evidence="14 15">
    <name type="scientific">Sphagnum troendelagicum</name>
    <dbReference type="NCBI Taxonomy" id="128251"/>
    <lineage>
        <taxon>Eukaryota</taxon>
        <taxon>Viridiplantae</taxon>
        <taxon>Streptophyta</taxon>
        <taxon>Embryophyta</taxon>
        <taxon>Bryophyta</taxon>
        <taxon>Sphagnophytina</taxon>
        <taxon>Sphagnopsida</taxon>
        <taxon>Sphagnales</taxon>
        <taxon>Sphagnaceae</taxon>
        <taxon>Sphagnum</taxon>
    </lineage>
</organism>
<feature type="domain" description="RING-type" evidence="13">
    <location>
        <begin position="318"/>
        <end position="367"/>
    </location>
</feature>
<comment type="catalytic activity">
    <reaction evidence="1">
        <text>S-ubiquitinyl-[E2 ubiquitin-conjugating enzyme]-L-cysteine + [acceptor protein]-L-lysine = [E2 ubiquitin-conjugating enzyme]-L-cysteine + N(6)-ubiquitinyl-[acceptor protein]-L-lysine.</text>
        <dbReference type="EC" id="2.3.2.27"/>
    </reaction>
</comment>
<keyword evidence="10 11" id="KW-0040">ANK repeat</keyword>
<dbReference type="Gene3D" id="1.25.40.20">
    <property type="entry name" value="Ankyrin repeat-containing domain"/>
    <property type="match status" value="2"/>
</dbReference>
<evidence type="ECO:0000313" key="15">
    <source>
        <dbReference type="Proteomes" id="UP001497512"/>
    </source>
</evidence>
<dbReference type="InterPro" id="IPR013083">
    <property type="entry name" value="Znf_RING/FYVE/PHD"/>
</dbReference>
<protein>
    <recommendedName>
        <fullName evidence="3">RING-type E3 ubiquitin transferase</fullName>
        <ecNumber evidence="3">2.3.2.27</ecNumber>
    </recommendedName>
</protein>
<keyword evidence="4" id="KW-0808">Transferase</keyword>
<dbReference type="PROSITE" id="PS50297">
    <property type="entry name" value="ANK_REP_REGION"/>
    <property type="match status" value="4"/>
</dbReference>
<dbReference type="Pfam" id="PF24921">
    <property type="entry name" value="RING_XB3-XBAT31"/>
    <property type="match status" value="1"/>
</dbReference>
<name>A0ABP0UD10_9BRYO</name>
<dbReference type="SUPFAM" id="SSF57850">
    <property type="entry name" value="RING/U-box"/>
    <property type="match status" value="1"/>
</dbReference>
<evidence type="ECO:0000256" key="9">
    <source>
        <dbReference type="ARBA" id="ARBA00022833"/>
    </source>
</evidence>
<accession>A0ABP0UD10</accession>
<dbReference type="Pfam" id="PF12796">
    <property type="entry name" value="Ank_2"/>
    <property type="match status" value="1"/>
</dbReference>
<dbReference type="EC" id="2.3.2.27" evidence="3"/>
<dbReference type="EMBL" id="OZ019895">
    <property type="protein sequence ID" value="CAK9218951.1"/>
    <property type="molecule type" value="Genomic_DNA"/>
</dbReference>
<dbReference type="Gene3D" id="3.30.40.10">
    <property type="entry name" value="Zinc/RING finger domain, C3HC4 (zinc finger)"/>
    <property type="match status" value="1"/>
</dbReference>
<dbReference type="Proteomes" id="UP001497512">
    <property type="component" value="Chromosome 3"/>
</dbReference>
<evidence type="ECO:0000256" key="7">
    <source>
        <dbReference type="ARBA" id="ARBA00022771"/>
    </source>
</evidence>
<feature type="repeat" description="ANK" evidence="11">
    <location>
        <begin position="50"/>
        <end position="82"/>
    </location>
</feature>
<keyword evidence="8" id="KW-0833">Ubl conjugation pathway</keyword>
<keyword evidence="7 12" id="KW-0863">Zinc-finger</keyword>
<dbReference type="InterPro" id="IPR001841">
    <property type="entry name" value="Znf_RING"/>
</dbReference>
<comment type="pathway">
    <text evidence="2">Protein modification; protein ubiquitination.</text>
</comment>
<dbReference type="InterPro" id="IPR036770">
    <property type="entry name" value="Ankyrin_rpt-contain_sf"/>
</dbReference>
<keyword evidence="15" id="KW-1185">Reference proteome</keyword>
<reference evidence="14" key="1">
    <citation type="submission" date="2024-02" db="EMBL/GenBank/DDBJ databases">
        <authorList>
            <consortium name="ELIXIR-Norway"/>
            <consortium name="Elixir Norway"/>
        </authorList>
    </citation>
    <scope>NUCLEOTIDE SEQUENCE</scope>
</reference>
<feature type="repeat" description="ANK" evidence="11">
    <location>
        <begin position="83"/>
        <end position="115"/>
    </location>
</feature>
<feature type="repeat" description="ANK" evidence="11">
    <location>
        <begin position="200"/>
        <end position="232"/>
    </location>
</feature>
<dbReference type="InterPro" id="IPR056760">
    <property type="entry name" value="RING_XB3-like"/>
</dbReference>
<evidence type="ECO:0000256" key="11">
    <source>
        <dbReference type="PROSITE-ProRule" id="PRU00023"/>
    </source>
</evidence>
<evidence type="ECO:0000313" key="14">
    <source>
        <dbReference type="EMBL" id="CAK9218951.1"/>
    </source>
</evidence>
<evidence type="ECO:0000256" key="3">
    <source>
        <dbReference type="ARBA" id="ARBA00012483"/>
    </source>
</evidence>
<evidence type="ECO:0000256" key="12">
    <source>
        <dbReference type="PROSITE-ProRule" id="PRU00175"/>
    </source>
</evidence>
<evidence type="ECO:0000256" key="2">
    <source>
        <dbReference type="ARBA" id="ARBA00004906"/>
    </source>
</evidence>
<evidence type="ECO:0000256" key="5">
    <source>
        <dbReference type="ARBA" id="ARBA00022723"/>
    </source>
</evidence>
<feature type="repeat" description="ANK" evidence="11">
    <location>
        <begin position="117"/>
        <end position="138"/>
    </location>
</feature>
<gene>
    <name evidence="14" type="ORF">CSSPTR1EN2_LOCUS14241</name>
</gene>
<proteinExistence type="predicted"/>
<dbReference type="PROSITE" id="PS50088">
    <property type="entry name" value="ANK_REPEAT"/>
    <property type="match status" value="5"/>
</dbReference>
<dbReference type="SUPFAM" id="SSF48403">
    <property type="entry name" value="Ankyrin repeat"/>
    <property type="match status" value="1"/>
</dbReference>
<evidence type="ECO:0000259" key="13">
    <source>
        <dbReference type="PROSITE" id="PS50089"/>
    </source>
</evidence>
<sequence>MGQALSSCGGNMDGAGIQRLFSAIREHDVQSVETLATEEPKLVNDSVFYIRTTPLHLAASLGQLEILMLLLKHGARVNAVNSRKKTPLMLACKNGRSACIGPLLDNDANVLAVDRANGRTCLHYAAKGGHVECVCKILTAAETGPVANSWGFLRYLNMRDVYGATALHLAALGGHISVVKRLLECGAMVLATTATNGSGQGSSPLHLAARSGSVECVRELLAWGAERDVTDIMGHSPYGIALQHKNIACAALLNPNSPEPLVWPSSWKFIIELEPQAKILLKTALAHANDEWERQLTLDSMPINSSAVRSSSVAQEVCCICFEEQCTLEVQECGHQMCAKCTLSLCCHNKPNPSVCVSPPPVCPFCRQKINQIVLAKPKSSPSMSKHCLSRKISSRDLVDRSSSKKLLGKDCVGAASFRKTSAASGGKDSGRIADVDWLNRLDSNCWQQSGIEIISG</sequence>
<keyword evidence="9" id="KW-0862">Zinc</keyword>
<evidence type="ECO:0000256" key="10">
    <source>
        <dbReference type="ARBA" id="ARBA00023043"/>
    </source>
</evidence>
<evidence type="ECO:0000256" key="4">
    <source>
        <dbReference type="ARBA" id="ARBA00022679"/>
    </source>
</evidence>
<keyword evidence="5" id="KW-0479">Metal-binding</keyword>
<dbReference type="SMART" id="SM00248">
    <property type="entry name" value="ANK"/>
    <property type="match status" value="6"/>
</dbReference>
<feature type="repeat" description="ANK" evidence="11">
    <location>
        <begin position="162"/>
        <end position="194"/>
    </location>
</feature>
<dbReference type="PROSITE" id="PS50089">
    <property type="entry name" value="ZF_RING_2"/>
    <property type="match status" value="1"/>
</dbReference>
<dbReference type="PANTHER" id="PTHR24171">
    <property type="entry name" value="ANKYRIN REPEAT DOMAIN-CONTAINING PROTEIN 39-RELATED"/>
    <property type="match status" value="1"/>
</dbReference>
<dbReference type="Pfam" id="PF00023">
    <property type="entry name" value="Ank"/>
    <property type="match status" value="3"/>
</dbReference>
<dbReference type="InterPro" id="IPR002110">
    <property type="entry name" value="Ankyrin_rpt"/>
</dbReference>
<evidence type="ECO:0000256" key="8">
    <source>
        <dbReference type="ARBA" id="ARBA00022786"/>
    </source>
</evidence>
<keyword evidence="6" id="KW-0677">Repeat</keyword>
<evidence type="ECO:0000256" key="1">
    <source>
        <dbReference type="ARBA" id="ARBA00000900"/>
    </source>
</evidence>